<dbReference type="Proteomes" id="UP000663525">
    <property type="component" value="Chromosome"/>
</dbReference>
<proteinExistence type="predicted"/>
<evidence type="ECO:0000256" key="1">
    <source>
        <dbReference type="SAM" id="MobiDB-lite"/>
    </source>
</evidence>
<evidence type="ECO:0000313" key="2">
    <source>
        <dbReference type="EMBL" id="QSG06469.1"/>
    </source>
</evidence>
<dbReference type="GeneID" id="68855706"/>
<gene>
    <name evidence="2" type="ORF">HSR121_2138</name>
</gene>
<accession>A0A897N5X8</accession>
<organism evidence="2 3">
    <name type="scientific">Halapricum desulfuricans</name>
    <dbReference type="NCBI Taxonomy" id="2841257"/>
    <lineage>
        <taxon>Archaea</taxon>
        <taxon>Methanobacteriati</taxon>
        <taxon>Methanobacteriota</taxon>
        <taxon>Stenosarchaea group</taxon>
        <taxon>Halobacteria</taxon>
        <taxon>Halobacteriales</taxon>
        <taxon>Haloarculaceae</taxon>
        <taxon>Halapricum</taxon>
    </lineage>
</organism>
<dbReference type="RefSeq" id="WP_229112941.1">
    <property type="nucleotide sequence ID" value="NZ_CP064787.1"/>
</dbReference>
<sequence length="128" mass="13516">MTVYTNGEVEELRSVIDSNGNEASPASDDRLESVRQQGSNGTLNQLVYTTDGTTAEAVDAAAVPDGHGLLIQGYHTNSETVYVGDGDTQEHALGTRESITVDVQDASEVYVQTPTAGDGIVLTWVTLS</sequence>
<protein>
    <submittedName>
        <fullName evidence="2">Uncharacterized protein</fullName>
    </submittedName>
</protein>
<reference evidence="2" key="1">
    <citation type="submission" date="2020-11" db="EMBL/GenBank/DDBJ databases">
        <title>Carbohydrate-dependent, anaerobic sulfur respiration: A novel catabolism in halophilic archaea.</title>
        <authorList>
            <person name="Sorokin D.Y."/>
            <person name="Messina E."/>
            <person name="Smedile F."/>
            <person name="La Cono V."/>
            <person name="Hallsworth J.E."/>
            <person name="Yakimov M.M."/>
        </authorList>
    </citation>
    <scope>NUCLEOTIDE SEQUENCE</scope>
    <source>
        <strain evidence="2">HSR12-1</strain>
    </source>
</reference>
<dbReference type="AlphaFoldDB" id="A0A897N5X8"/>
<feature type="region of interest" description="Disordered" evidence="1">
    <location>
        <begin position="15"/>
        <end position="39"/>
    </location>
</feature>
<name>A0A897N5X8_9EURY</name>
<evidence type="ECO:0000313" key="3">
    <source>
        <dbReference type="Proteomes" id="UP000663525"/>
    </source>
</evidence>
<dbReference type="EMBL" id="CP064787">
    <property type="protein sequence ID" value="QSG06469.1"/>
    <property type="molecule type" value="Genomic_DNA"/>
</dbReference>